<feature type="domain" description="Bacterial alpha-2-macroglobulin MG10" evidence="2">
    <location>
        <begin position="372"/>
        <end position="487"/>
    </location>
</feature>
<dbReference type="GO" id="GO:0004866">
    <property type="term" value="F:endopeptidase inhibitor activity"/>
    <property type="evidence" value="ECO:0007669"/>
    <property type="project" value="TreeGrafter"/>
</dbReference>
<protein>
    <submittedName>
        <fullName evidence="3">Lipoprotein YfhM</fullName>
    </submittedName>
</protein>
<dbReference type="InterPro" id="IPR011626">
    <property type="entry name" value="Alpha-macroglobulin_TED"/>
</dbReference>
<dbReference type="AlphaFoldDB" id="A0A9E2BJA1"/>
<keyword evidence="3" id="KW-0449">Lipoprotein</keyword>
<dbReference type="InterPro" id="IPR051802">
    <property type="entry name" value="YfhM-like"/>
</dbReference>
<comment type="caution">
    <text evidence="3">The sequence shown here is derived from an EMBL/GenBank/DDBJ whole genome shotgun (WGS) entry which is preliminary data.</text>
</comment>
<dbReference type="CDD" id="cd02891">
    <property type="entry name" value="A2M_like"/>
    <property type="match status" value="1"/>
</dbReference>
<dbReference type="GO" id="GO:0005615">
    <property type="term" value="C:extracellular space"/>
    <property type="evidence" value="ECO:0007669"/>
    <property type="project" value="InterPro"/>
</dbReference>
<evidence type="ECO:0000259" key="1">
    <source>
        <dbReference type="Pfam" id="PF07678"/>
    </source>
</evidence>
<dbReference type="Gene3D" id="1.50.10.20">
    <property type="match status" value="1"/>
</dbReference>
<feature type="domain" description="Alpha-macroglobulin-like TED" evidence="1">
    <location>
        <begin position="37"/>
        <end position="131"/>
    </location>
</feature>
<dbReference type="PANTHER" id="PTHR40094">
    <property type="entry name" value="ALPHA-2-MACROGLOBULIN HOMOLOG"/>
    <property type="match status" value="1"/>
</dbReference>
<evidence type="ECO:0000313" key="3">
    <source>
        <dbReference type="EMBL" id="MBT9146136.1"/>
    </source>
</evidence>
<proteinExistence type="predicted"/>
<dbReference type="InterPro" id="IPR008930">
    <property type="entry name" value="Terpenoid_cyclase/PrenylTrfase"/>
</dbReference>
<sequence length="502" mass="56827">MADVAIPAGKEMLINYKPVGIAGTNSGQIVLNSVQKIDFEKHFNYLLRYPYGCLEQTISAAFPQLYLSKADKENYKYRQKAQENVQIALSKLFSFQTVDGLFALWPNSINNDLYVSMYSLHFMIEAQRMGYTVNSKMLNRLVEAIHKAVYNISIEDRGRRNGDIVAYYYYLSTISPEVKNAAYNMEFGTYQPNKLSNFGLSLFCLSNYFGATCTYAEQLQKGLYSDNDYRNYYYGGKLRNWSILLMDAVNRKDETTARSFHSLIAKEIEQSTYYNTQSIAWVLNAVNKYYNWLGNPKTFSASITNTSGNANSTEINGVFNYLYAISNANQAQQYSFKNTGKSTIYLMLKGTGISAVGKEQAMTKNLSLSIQYIDINGNELDVTRLKTGTRFEAVVNIRPENIVSPANNMVLNYRLPAGWEIRNMSIEADASYNPFPGSTRSDLRDDRLFIHFVANPGAQLQFRIPLVASYVGKFNMPSSKVEDMYDPNLYAQTAGKAITILP</sequence>
<dbReference type="SUPFAM" id="SSF48239">
    <property type="entry name" value="Terpenoid cyclases/Protein prenyltransferases"/>
    <property type="match status" value="1"/>
</dbReference>
<gene>
    <name evidence="3" type="primary">yfhM</name>
    <name evidence="3" type="ORF">DDT42_02018</name>
</gene>
<dbReference type="PANTHER" id="PTHR40094:SF1">
    <property type="entry name" value="UBIQUITIN DOMAIN-CONTAINING PROTEIN"/>
    <property type="match status" value="1"/>
</dbReference>
<name>A0A9E2BJA1_PSYF1</name>
<evidence type="ECO:0000313" key="4">
    <source>
        <dbReference type="Proteomes" id="UP000811545"/>
    </source>
</evidence>
<evidence type="ECO:0000259" key="2">
    <source>
        <dbReference type="Pfam" id="PF17973"/>
    </source>
</evidence>
<dbReference type="Proteomes" id="UP000811545">
    <property type="component" value="Unassembled WGS sequence"/>
</dbReference>
<dbReference type="Pfam" id="PF07678">
    <property type="entry name" value="TED_complement"/>
    <property type="match status" value="1"/>
</dbReference>
<reference evidence="3 4" key="1">
    <citation type="journal article" date="2021" name="bioRxiv">
        <title>Unique metabolic strategies in Hadean analogues reveal hints for primordial physiology.</title>
        <authorList>
            <person name="Nobu M.K."/>
            <person name="Nakai R."/>
            <person name="Tamazawa S."/>
            <person name="Mori H."/>
            <person name="Toyoda A."/>
            <person name="Ijiri A."/>
            <person name="Suzuki S."/>
            <person name="Kurokawa K."/>
            <person name="Kamagata Y."/>
            <person name="Tamaki H."/>
        </authorList>
    </citation>
    <scope>NUCLEOTIDE SEQUENCE [LARGE SCALE GENOMIC DNA]</scope>
    <source>
        <strain evidence="3">BS525</strain>
    </source>
</reference>
<dbReference type="EMBL" id="QLTW01000338">
    <property type="protein sequence ID" value="MBT9146136.1"/>
    <property type="molecule type" value="Genomic_DNA"/>
</dbReference>
<dbReference type="InterPro" id="IPR047565">
    <property type="entry name" value="Alpha-macroglob_thiol-ester_cl"/>
</dbReference>
<dbReference type="SMART" id="SM01419">
    <property type="entry name" value="Thiol-ester_cl"/>
    <property type="match status" value="1"/>
</dbReference>
<dbReference type="Pfam" id="PF17973">
    <property type="entry name" value="bMG10"/>
    <property type="match status" value="1"/>
</dbReference>
<dbReference type="InterPro" id="IPR041246">
    <property type="entry name" value="Bact_MG10"/>
</dbReference>
<organism evidence="3 4">
    <name type="scientific">Psychracetigena formicireducens</name>
    <dbReference type="NCBI Taxonomy" id="2986056"/>
    <lineage>
        <taxon>Bacteria</taxon>
        <taxon>Bacillati</taxon>
        <taxon>Candidatus Lithacetigenota</taxon>
        <taxon>Candidatus Psychracetigena</taxon>
    </lineage>
</organism>
<accession>A0A9E2BJA1</accession>